<evidence type="ECO:0000313" key="1">
    <source>
        <dbReference type="EMBL" id="SDB76836.1"/>
    </source>
</evidence>
<reference evidence="1 2" key="1">
    <citation type="submission" date="2016-10" db="EMBL/GenBank/DDBJ databases">
        <authorList>
            <person name="de Groot N.N."/>
        </authorList>
    </citation>
    <scope>NUCLEOTIDE SEQUENCE [LARGE SCALE GENOMIC DNA]</scope>
    <source>
        <strain evidence="1 2">NLAE-zl-C500</strain>
    </source>
</reference>
<dbReference type="Proteomes" id="UP000183670">
    <property type="component" value="Unassembled WGS sequence"/>
</dbReference>
<evidence type="ECO:0000313" key="2">
    <source>
        <dbReference type="Proteomes" id="UP000183670"/>
    </source>
</evidence>
<accession>A0A1G6G6M8</accession>
<sequence length="29" mass="3174">MKKLILIVVAVLAAVQRGTCKNLCLAKYL</sequence>
<gene>
    <name evidence="1" type="ORF">SAMN05192581_101366</name>
</gene>
<organism evidence="1 2">
    <name type="scientific">Bacteroides ovatus</name>
    <dbReference type="NCBI Taxonomy" id="28116"/>
    <lineage>
        <taxon>Bacteria</taxon>
        <taxon>Pseudomonadati</taxon>
        <taxon>Bacteroidota</taxon>
        <taxon>Bacteroidia</taxon>
        <taxon>Bacteroidales</taxon>
        <taxon>Bacteroidaceae</taxon>
        <taxon>Bacteroides</taxon>
    </lineage>
</organism>
<proteinExistence type="predicted"/>
<dbReference type="AlphaFoldDB" id="A0A1G6G6M8"/>
<name>A0A1G6G6M8_BACOV</name>
<protein>
    <submittedName>
        <fullName evidence="1">Uncharacterized protein</fullName>
    </submittedName>
</protein>
<dbReference type="EMBL" id="FMYE01000013">
    <property type="protein sequence ID" value="SDB76836.1"/>
    <property type="molecule type" value="Genomic_DNA"/>
</dbReference>